<evidence type="ECO:0000313" key="1">
    <source>
        <dbReference type="EMBL" id="KAJ9113534.1"/>
    </source>
</evidence>
<sequence>MARGLQDQAEPPRQLRRIGGPPRKIPVISKPASPLGSAKTASTTGASSKAIKKEVRKPIKHDFAETPTSGPESAESSAKRDVQGDDDDEWDEVEVVNGSAAPSAQGTDYETDATGKTNRTEPDQPTGDEEDVDLEAVYGYDFHDETEAQNGQATPSKSGNAGGQAEGTIEVRLGPDDGLRPDERRRKELLALRKKPLTARDRAIRLEVHKMHVVALLANAGVRNKWCSDDLLKARLLSLTPHTIHAAFHIPPSRIPDVIQRSRLFMTALQDLATWWANDFFSVSDYAIGIGTRSWDEVMDIVDRLPRLVRPRSESEGPSKSKGKGKAKEDDDVQDDFVAALGDGGERIRTVKSLMKKALQGTGGRDTSAQLFVSLCRALGLGTRLVVSLQPVQWKSDKQATGKKLNGKSSKGVAQDEPIDEAVNLQKNGDLLKAAQEMVKQKAKPRRKGKMPEKTQSDEDEENDFEEVSIPATSATSTPVKPPVPRWIDTHGKNATSRGQSVGIGSTASEAESEASPRTHSSKKDVSVLYKLKKVKPKPQVLGADDAPKKKKKASDLSNQPPVFWAEVYSRPDQKWIPVDPVRGTIKRKKDFEPTSDNGPIRMLYVVAFEEDGHARDVTVRYAKNFAAKTVKLRVPSRKDKEDWWERVLKMLQRPYRLHRDDLEDAELETSQISEGMPMVLQGFKDHPLYVLERHLKREEVIMPKKEVGKFRGEPVYRRANVVSCKTAENWMRMGRKIKFREEPLKWVKQRAVTLDRRRAQELAIQEGHEPLQQGLYAEWQTEVYRPPPIKDGVIPTNAFGNIDLYVETMLPEGAVHLPYKGIAKVAKQLGIPYAEACTGFEFKKQRAIPVITGVVVAADQEQTLLDAYWESAAAAEERALTKKQGLALKRWQKLIQGIQIRRRMQHQYGDSENAGPSLDHVAAPPKQAKAPAKESSAKPAKAEAKKPTVESQVAESPAVQAPVEPTLDDAPPVQIASAPMEVDEPETPLSELDEPEPTAPLPTAALARPMPRLKLKMPKPSAEPLMTPDSDTPPVNGVETAPEGKEEEDQTTARVDGVAPVASSAARPRRAVARQQAPTSPATQRPIRSNARARASTKPTPAAVPATRTLRSRRGDKTEEELQKEREKAEAIRAALDSGDEDEDGIEESL</sequence>
<accession>A0ACC2WQU3</accession>
<gene>
    <name evidence="1" type="ORF">QFC20_001885</name>
</gene>
<proteinExistence type="predicted"/>
<evidence type="ECO:0000313" key="2">
    <source>
        <dbReference type="Proteomes" id="UP001230649"/>
    </source>
</evidence>
<reference evidence="1" key="1">
    <citation type="submission" date="2023-04" db="EMBL/GenBank/DDBJ databases">
        <title>Draft Genome sequencing of Naganishia species isolated from polar environments using Oxford Nanopore Technology.</title>
        <authorList>
            <person name="Leo P."/>
            <person name="Venkateswaran K."/>
        </authorList>
    </citation>
    <scope>NUCLEOTIDE SEQUENCE</scope>
    <source>
        <strain evidence="1">MNA-CCFEE 5262</strain>
    </source>
</reference>
<keyword evidence="2" id="KW-1185">Reference proteome</keyword>
<comment type="caution">
    <text evidence="1">The sequence shown here is derived from an EMBL/GenBank/DDBJ whole genome shotgun (WGS) entry which is preliminary data.</text>
</comment>
<dbReference type="Proteomes" id="UP001230649">
    <property type="component" value="Unassembled WGS sequence"/>
</dbReference>
<name>A0ACC2WQU3_9TREE</name>
<protein>
    <submittedName>
        <fullName evidence="1">Uncharacterized protein</fullName>
    </submittedName>
</protein>
<organism evidence="1 2">
    <name type="scientific">Naganishia adeliensis</name>
    <dbReference type="NCBI Taxonomy" id="92952"/>
    <lineage>
        <taxon>Eukaryota</taxon>
        <taxon>Fungi</taxon>
        <taxon>Dikarya</taxon>
        <taxon>Basidiomycota</taxon>
        <taxon>Agaricomycotina</taxon>
        <taxon>Tremellomycetes</taxon>
        <taxon>Filobasidiales</taxon>
        <taxon>Filobasidiaceae</taxon>
        <taxon>Naganishia</taxon>
    </lineage>
</organism>
<dbReference type="EMBL" id="JASBWS010000012">
    <property type="protein sequence ID" value="KAJ9113534.1"/>
    <property type="molecule type" value="Genomic_DNA"/>
</dbReference>